<proteinExistence type="predicted"/>
<evidence type="ECO:0000256" key="3">
    <source>
        <dbReference type="ARBA" id="ARBA00022827"/>
    </source>
</evidence>
<comment type="cofactor">
    <cofactor evidence="1">
        <name>FAD</name>
        <dbReference type="ChEBI" id="CHEBI:57692"/>
    </cofactor>
</comment>
<dbReference type="Gene3D" id="3.30.70.2450">
    <property type="match status" value="1"/>
</dbReference>
<feature type="domain" description="FAD-binding" evidence="5">
    <location>
        <begin position="31"/>
        <end position="357"/>
    </location>
</feature>
<keyword evidence="6" id="KW-0503">Monooxygenase</keyword>
<dbReference type="SUPFAM" id="SSF51905">
    <property type="entry name" value="FAD/NAD(P)-binding domain"/>
    <property type="match status" value="1"/>
</dbReference>
<dbReference type="PANTHER" id="PTHR43004:SF19">
    <property type="entry name" value="BINDING MONOOXYGENASE, PUTATIVE (JCVI)-RELATED"/>
    <property type="match status" value="1"/>
</dbReference>
<dbReference type="Gene3D" id="3.50.50.60">
    <property type="entry name" value="FAD/NAD(P)-binding domain"/>
    <property type="match status" value="1"/>
</dbReference>
<dbReference type="GO" id="GO:0016709">
    <property type="term" value="F:oxidoreductase activity, acting on paired donors, with incorporation or reduction of molecular oxygen, NAD(P)H as one donor, and incorporation of one atom of oxygen"/>
    <property type="evidence" value="ECO:0007669"/>
    <property type="project" value="UniProtKB-ARBA"/>
</dbReference>
<protein>
    <submittedName>
        <fullName evidence="6">Monooxygenase</fullName>
    </submittedName>
</protein>
<dbReference type="GO" id="GO:0071949">
    <property type="term" value="F:FAD binding"/>
    <property type="evidence" value="ECO:0007669"/>
    <property type="project" value="InterPro"/>
</dbReference>
<dbReference type="Pfam" id="PF01494">
    <property type="entry name" value="FAD_binding_3"/>
    <property type="match status" value="1"/>
</dbReference>
<evidence type="ECO:0000256" key="4">
    <source>
        <dbReference type="SAM" id="MobiDB-lite"/>
    </source>
</evidence>
<evidence type="ECO:0000256" key="1">
    <source>
        <dbReference type="ARBA" id="ARBA00001974"/>
    </source>
</evidence>
<accession>A0A426S831</accession>
<keyword evidence="3" id="KW-0274">FAD</keyword>
<organism evidence="6 7">
    <name type="scientific">Streptomyces griseofuscus</name>
    <dbReference type="NCBI Taxonomy" id="146922"/>
    <lineage>
        <taxon>Bacteria</taxon>
        <taxon>Bacillati</taxon>
        <taxon>Actinomycetota</taxon>
        <taxon>Actinomycetes</taxon>
        <taxon>Kitasatosporales</taxon>
        <taxon>Streptomycetaceae</taxon>
        <taxon>Streptomyces</taxon>
    </lineage>
</organism>
<dbReference type="AlphaFoldDB" id="A0A426S831"/>
<evidence type="ECO:0000256" key="2">
    <source>
        <dbReference type="ARBA" id="ARBA00022630"/>
    </source>
</evidence>
<comment type="caution">
    <text evidence="6">The sequence shown here is derived from an EMBL/GenBank/DDBJ whole genome shotgun (WGS) entry which is preliminary data.</text>
</comment>
<dbReference type="EMBL" id="PDES01000006">
    <property type="protein sequence ID" value="RRQ86286.1"/>
    <property type="molecule type" value="Genomic_DNA"/>
</dbReference>
<keyword evidence="6" id="KW-0560">Oxidoreductase</keyword>
<name>A0A426S831_9ACTN</name>
<evidence type="ECO:0000313" key="7">
    <source>
        <dbReference type="Proteomes" id="UP000276379"/>
    </source>
</evidence>
<gene>
    <name evidence="6" type="ORF">CQW44_15535</name>
</gene>
<reference evidence="6 7" key="1">
    <citation type="submission" date="2017-10" db="EMBL/GenBank/DDBJ databases">
        <title>Draft genome of actinobacteria isolated from guarana (Paullinia cupana (Mart.) Ducke.</title>
        <authorList>
            <person name="Siqueira K.A."/>
            <person name="Liotti R.G."/>
            <person name="Mendes T.A."/>
            <person name="Soares M.A."/>
        </authorList>
    </citation>
    <scope>NUCLEOTIDE SEQUENCE [LARGE SCALE GENOMIC DNA]</scope>
    <source>
        <strain evidence="6 7">199</strain>
    </source>
</reference>
<evidence type="ECO:0000313" key="6">
    <source>
        <dbReference type="EMBL" id="RRQ86286.1"/>
    </source>
</evidence>
<feature type="region of interest" description="Disordered" evidence="4">
    <location>
        <begin position="1"/>
        <end position="24"/>
    </location>
</feature>
<dbReference type="InterPro" id="IPR036188">
    <property type="entry name" value="FAD/NAD-bd_sf"/>
</dbReference>
<dbReference type="PANTHER" id="PTHR43004">
    <property type="entry name" value="TRK SYSTEM POTASSIUM UPTAKE PROTEIN"/>
    <property type="match status" value="1"/>
</dbReference>
<sequence>MDPPHPGGPRRTPHRPAPEVTKEGPLVDPASVLVVGAGPCGLTAACELTRHGATVRVIDANPQAATGTRSILLWPPQLAVLADYGVLDEALRLGRRPEAFTYSTGTRRLARFRFTPATAPLVLPQHHTDRLLEKALTAMGVTVERGRRATGLTQTPEEVRVETTDGSGRTGTLTAAWLIGADGAHSTVRTTLGTPSTRTKAVSRFLLAEGALAPAPPTTDIEYTLTARGALLIAPLPHGPYRVAGDVSEEIQPGIEEVRALLRRGRRTLDMGDLTLVTEFTSQESLVHEMRIGRVFLLGDAAHTHYPVGGQGANLGMQDARNLAWKLAGVMDRRLHDGVLDTYDAERRAAAQQVLRMTGLVARIALAGPPWSGARDLVLRAAAAVPAVQGWYTARLAGLKTSYPHTPLGAPAPDRPRRVGRLSDAAAVGLPCPDWARAQRPATAYRLVTRGAGRGALRERAAELVRGRPLVTHQHIDGPREQCLLVRPDGYTACAADTAQLDDVRRLLDRVSA</sequence>
<dbReference type="PRINTS" id="PR00420">
    <property type="entry name" value="RNGMNOXGNASE"/>
</dbReference>
<dbReference type="Proteomes" id="UP000276379">
    <property type="component" value="Unassembled WGS sequence"/>
</dbReference>
<keyword evidence="7" id="KW-1185">Reference proteome</keyword>
<dbReference type="InterPro" id="IPR050641">
    <property type="entry name" value="RIFMO-like"/>
</dbReference>
<evidence type="ECO:0000259" key="5">
    <source>
        <dbReference type="Pfam" id="PF01494"/>
    </source>
</evidence>
<keyword evidence="2" id="KW-0285">Flavoprotein</keyword>
<dbReference type="InterPro" id="IPR002938">
    <property type="entry name" value="FAD-bd"/>
</dbReference>